<evidence type="ECO:0000256" key="1">
    <source>
        <dbReference type="SAM" id="MobiDB-lite"/>
    </source>
</evidence>
<reference evidence="3" key="1">
    <citation type="journal article" date="2018" name="Nat. Microbiol.">
        <title>Leveraging single-cell genomics to expand the fungal tree of life.</title>
        <authorList>
            <person name="Ahrendt S.R."/>
            <person name="Quandt C.A."/>
            <person name="Ciobanu D."/>
            <person name="Clum A."/>
            <person name="Salamov A."/>
            <person name="Andreopoulos B."/>
            <person name="Cheng J.F."/>
            <person name="Woyke T."/>
            <person name="Pelin A."/>
            <person name="Henrissat B."/>
            <person name="Reynolds N.K."/>
            <person name="Benny G.L."/>
            <person name="Smith M.E."/>
            <person name="James T.Y."/>
            <person name="Grigoriev I.V."/>
        </authorList>
    </citation>
    <scope>NUCLEOTIDE SEQUENCE [LARGE SCALE GENOMIC DNA]</scope>
    <source>
        <strain evidence="3">ATCC 52028</strain>
    </source>
</reference>
<dbReference type="AlphaFoldDB" id="A0A4P9WV17"/>
<dbReference type="Proteomes" id="UP000268535">
    <property type="component" value="Unassembled WGS sequence"/>
</dbReference>
<feature type="region of interest" description="Disordered" evidence="1">
    <location>
        <begin position="1"/>
        <end position="32"/>
    </location>
</feature>
<name>A0A4P9WV17_9FUNG</name>
<organism evidence="2 3">
    <name type="scientific">Caulochytrium protostelioides</name>
    <dbReference type="NCBI Taxonomy" id="1555241"/>
    <lineage>
        <taxon>Eukaryota</taxon>
        <taxon>Fungi</taxon>
        <taxon>Fungi incertae sedis</taxon>
        <taxon>Chytridiomycota</taxon>
        <taxon>Chytridiomycota incertae sedis</taxon>
        <taxon>Chytridiomycetes</taxon>
        <taxon>Caulochytriales</taxon>
        <taxon>Caulochytriaceae</taxon>
        <taxon>Caulochytrium</taxon>
    </lineage>
</organism>
<evidence type="ECO:0000313" key="3">
    <source>
        <dbReference type="Proteomes" id="UP000268535"/>
    </source>
</evidence>
<dbReference type="EMBL" id="ML009393">
    <property type="protein sequence ID" value="RKO97144.1"/>
    <property type="molecule type" value="Genomic_DNA"/>
</dbReference>
<protein>
    <submittedName>
        <fullName evidence="2">Uncharacterized protein</fullName>
    </submittedName>
</protein>
<evidence type="ECO:0000313" key="2">
    <source>
        <dbReference type="EMBL" id="RKO97144.1"/>
    </source>
</evidence>
<accession>A0A4P9WV17</accession>
<proteinExistence type="predicted"/>
<gene>
    <name evidence="2" type="ORF">CAUPRSCDRAFT_11174</name>
</gene>
<sequence>MSMIIRPASKHTSPRPTPSHPRLSAKAGETQEARWRSSFRLIASQRSRTSSRTDKALSYMLTRRVALSLDALMTRASSSRFTKPTLMHLGGSSIPSMAECPITLHVSYLAGDLRLRPGILGRSCADEAARCVESSGHGLSIIGHRPSVVDGSDDSRVKGSRRTIFRRHGR</sequence>